<organism evidence="8 9">
    <name type="scientific">Paenibacillus psychroresistens</name>
    <dbReference type="NCBI Taxonomy" id="1778678"/>
    <lineage>
        <taxon>Bacteria</taxon>
        <taxon>Bacillati</taxon>
        <taxon>Bacillota</taxon>
        <taxon>Bacilli</taxon>
        <taxon>Bacillales</taxon>
        <taxon>Paenibacillaceae</taxon>
        <taxon>Paenibacillus</taxon>
    </lineage>
</organism>
<dbReference type="InterPro" id="IPR000792">
    <property type="entry name" value="Tscrpt_reg_LuxR_C"/>
</dbReference>
<evidence type="ECO:0000313" key="8">
    <source>
        <dbReference type="EMBL" id="QGQ98883.1"/>
    </source>
</evidence>
<proteinExistence type="predicted"/>
<protein>
    <submittedName>
        <fullName evidence="8">DNA-binding response regulator</fullName>
    </submittedName>
</protein>
<dbReference type="Gene3D" id="3.40.50.2300">
    <property type="match status" value="1"/>
</dbReference>
<keyword evidence="4" id="KW-0804">Transcription</keyword>
<dbReference type="InterPro" id="IPR039420">
    <property type="entry name" value="WalR-like"/>
</dbReference>
<dbReference type="InterPro" id="IPR011006">
    <property type="entry name" value="CheY-like_superfamily"/>
</dbReference>
<evidence type="ECO:0000259" key="6">
    <source>
        <dbReference type="PROSITE" id="PS50043"/>
    </source>
</evidence>
<evidence type="ECO:0000256" key="4">
    <source>
        <dbReference type="ARBA" id="ARBA00023163"/>
    </source>
</evidence>
<keyword evidence="9" id="KW-1185">Reference proteome</keyword>
<dbReference type="RefSeq" id="WP_155703987.1">
    <property type="nucleotide sequence ID" value="NZ_CP034235.1"/>
</dbReference>
<dbReference type="SMART" id="SM00448">
    <property type="entry name" value="REC"/>
    <property type="match status" value="1"/>
</dbReference>
<evidence type="ECO:0000256" key="2">
    <source>
        <dbReference type="ARBA" id="ARBA00023015"/>
    </source>
</evidence>
<dbReference type="PANTHER" id="PTHR43214">
    <property type="entry name" value="TWO-COMPONENT RESPONSE REGULATOR"/>
    <property type="match status" value="1"/>
</dbReference>
<keyword evidence="2" id="KW-0805">Transcription regulation</keyword>
<evidence type="ECO:0000313" key="9">
    <source>
        <dbReference type="Proteomes" id="UP000426246"/>
    </source>
</evidence>
<dbReference type="KEGG" id="ppsc:EHS13_30400"/>
<dbReference type="GO" id="GO:0003677">
    <property type="term" value="F:DNA binding"/>
    <property type="evidence" value="ECO:0007669"/>
    <property type="project" value="UniProtKB-KW"/>
</dbReference>
<dbReference type="PROSITE" id="PS50110">
    <property type="entry name" value="RESPONSE_REGULATORY"/>
    <property type="match status" value="1"/>
</dbReference>
<dbReference type="GO" id="GO:0006355">
    <property type="term" value="P:regulation of DNA-templated transcription"/>
    <property type="evidence" value="ECO:0007669"/>
    <property type="project" value="InterPro"/>
</dbReference>
<dbReference type="Proteomes" id="UP000426246">
    <property type="component" value="Chromosome"/>
</dbReference>
<evidence type="ECO:0000256" key="3">
    <source>
        <dbReference type="ARBA" id="ARBA00023125"/>
    </source>
</evidence>
<dbReference type="PANTHER" id="PTHR43214:SF43">
    <property type="entry name" value="TWO-COMPONENT RESPONSE REGULATOR"/>
    <property type="match status" value="1"/>
</dbReference>
<dbReference type="SUPFAM" id="SSF52172">
    <property type="entry name" value="CheY-like"/>
    <property type="match status" value="1"/>
</dbReference>
<keyword evidence="3 8" id="KW-0238">DNA-binding</keyword>
<dbReference type="InterPro" id="IPR001789">
    <property type="entry name" value="Sig_transdc_resp-reg_receiver"/>
</dbReference>
<dbReference type="Pfam" id="PF00072">
    <property type="entry name" value="Response_reg"/>
    <property type="match status" value="1"/>
</dbReference>
<dbReference type="PROSITE" id="PS50043">
    <property type="entry name" value="HTH_LUXR_2"/>
    <property type="match status" value="1"/>
</dbReference>
<evidence type="ECO:0000256" key="5">
    <source>
        <dbReference type="PROSITE-ProRule" id="PRU00169"/>
    </source>
</evidence>
<dbReference type="Pfam" id="PF00196">
    <property type="entry name" value="GerE"/>
    <property type="match status" value="1"/>
</dbReference>
<accession>A0A6B8RTV9</accession>
<dbReference type="InterPro" id="IPR058245">
    <property type="entry name" value="NreC/VraR/RcsB-like_REC"/>
</dbReference>
<dbReference type="CDD" id="cd17535">
    <property type="entry name" value="REC_NarL-like"/>
    <property type="match status" value="1"/>
</dbReference>
<gene>
    <name evidence="8" type="ORF">EHS13_30400</name>
</gene>
<dbReference type="GO" id="GO:0000160">
    <property type="term" value="P:phosphorelay signal transduction system"/>
    <property type="evidence" value="ECO:0007669"/>
    <property type="project" value="InterPro"/>
</dbReference>
<feature type="modified residue" description="4-aspartylphosphate" evidence="5">
    <location>
        <position position="56"/>
    </location>
</feature>
<dbReference type="PRINTS" id="PR00038">
    <property type="entry name" value="HTHLUXR"/>
</dbReference>
<dbReference type="EMBL" id="CP034235">
    <property type="protein sequence ID" value="QGQ98883.1"/>
    <property type="molecule type" value="Genomic_DNA"/>
</dbReference>
<evidence type="ECO:0000256" key="1">
    <source>
        <dbReference type="ARBA" id="ARBA00022553"/>
    </source>
</evidence>
<dbReference type="AlphaFoldDB" id="A0A6B8RTV9"/>
<feature type="domain" description="HTH luxR-type" evidence="6">
    <location>
        <begin position="150"/>
        <end position="215"/>
    </location>
</feature>
<name>A0A6B8RTV9_9BACL</name>
<keyword evidence="1 5" id="KW-0597">Phosphoprotein</keyword>
<reference evidence="9" key="1">
    <citation type="submission" date="2018-11" db="EMBL/GenBank/DDBJ databases">
        <title>Complete genome sequence of Paenibacillus sp. ML311-T8.</title>
        <authorList>
            <person name="Nam Y.-D."/>
            <person name="Kang J."/>
            <person name="Chung W.-H."/>
            <person name="Park Y.S."/>
        </authorList>
    </citation>
    <scope>NUCLEOTIDE SEQUENCE [LARGE SCALE GENOMIC DNA]</scope>
    <source>
        <strain evidence="9">ML311-T8</strain>
    </source>
</reference>
<dbReference type="OrthoDB" id="192836at2"/>
<sequence>METIKVLIVEDDPDWLKGLSAYLTKQPDLQIIGQASNVEEALLAIAKLEFDVVLMDIMLANQAEGIWLTSEVCQKCQAQVIMLTSMEEKELIFEAFQAGAIDYQIKSDFEKLPQAIRSAAKKQAPINSTVAEQMRAEFRRLKVLEKFYQVKEIKNMITPTEMDILEHIDQGFTQTDIAKKFVISIHTVKVHVGNVLRKLGGQSSKDSARKLRDLGVFKKEDSQNPNHK</sequence>
<evidence type="ECO:0000259" key="7">
    <source>
        <dbReference type="PROSITE" id="PS50110"/>
    </source>
</evidence>
<dbReference type="SMART" id="SM00421">
    <property type="entry name" value="HTH_LUXR"/>
    <property type="match status" value="1"/>
</dbReference>
<feature type="domain" description="Response regulatory" evidence="7">
    <location>
        <begin position="5"/>
        <end position="121"/>
    </location>
</feature>